<keyword evidence="3 10" id="KW-0813">Transport</keyword>
<evidence type="ECO:0000256" key="2">
    <source>
        <dbReference type="ARBA" id="ARBA00007246"/>
    </source>
</evidence>
<protein>
    <recommendedName>
        <fullName evidence="10">Type II secretion system protein K</fullName>
    </recommendedName>
</protein>
<gene>
    <name evidence="14" type="primary">gspK</name>
    <name evidence="14" type="ORF">LL252_17275</name>
</gene>
<dbReference type="AlphaFoldDB" id="A0A9Q3YP01"/>
<evidence type="ECO:0000259" key="13">
    <source>
        <dbReference type="Pfam" id="PF21687"/>
    </source>
</evidence>
<reference evidence="14" key="1">
    <citation type="submission" date="2021-10" db="EMBL/GenBank/DDBJ databases">
        <title>The diversity and Nitrogen Metabolism of Culturable Nitrate-Utilizing Bacteria Within the Oxygen Minimum Zone of the Changjiang (Yangtze River)Estuary.</title>
        <authorList>
            <person name="Zhang D."/>
            <person name="Zheng J."/>
            <person name="Liu S."/>
            <person name="He W."/>
        </authorList>
    </citation>
    <scope>NUCLEOTIDE SEQUENCE</scope>
    <source>
        <strain evidence="14">FXH-223</strain>
    </source>
</reference>
<dbReference type="GO" id="GO:0005886">
    <property type="term" value="C:plasma membrane"/>
    <property type="evidence" value="ECO:0007669"/>
    <property type="project" value="UniProtKB-SubCell"/>
</dbReference>
<dbReference type="EMBL" id="JAJGNA010000034">
    <property type="protein sequence ID" value="MCC4310322.1"/>
    <property type="molecule type" value="Genomic_DNA"/>
</dbReference>
<keyword evidence="15" id="KW-1185">Reference proteome</keyword>
<dbReference type="Gene3D" id="1.10.40.60">
    <property type="entry name" value="EpsJ-like"/>
    <property type="match status" value="2"/>
</dbReference>
<dbReference type="SUPFAM" id="SSF158544">
    <property type="entry name" value="GspK insert domain-like"/>
    <property type="match status" value="1"/>
</dbReference>
<feature type="domain" description="T2SS protein K first SAM-like" evidence="13">
    <location>
        <begin position="112"/>
        <end position="202"/>
    </location>
</feature>
<dbReference type="SUPFAM" id="SSF54523">
    <property type="entry name" value="Pili subunits"/>
    <property type="match status" value="1"/>
</dbReference>
<proteinExistence type="inferred from homology"/>
<dbReference type="PIRSF" id="PIRSF002786">
    <property type="entry name" value="XcpX"/>
    <property type="match status" value="1"/>
</dbReference>
<evidence type="ECO:0000256" key="5">
    <source>
        <dbReference type="ARBA" id="ARBA00022519"/>
    </source>
</evidence>
<evidence type="ECO:0000313" key="14">
    <source>
        <dbReference type="EMBL" id="MCC4310322.1"/>
    </source>
</evidence>
<organism evidence="14 15">
    <name type="scientific">Alloalcanivorax marinus</name>
    <dbReference type="NCBI Taxonomy" id="1177169"/>
    <lineage>
        <taxon>Bacteria</taxon>
        <taxon>Pseudomonadati</taxon>
        <taxon>Pseudomonadota</taxon>
        <taxon>Gammaproteobacteria</taxon>
        <taxon>Oceanospirillales</taxon>
        <taxon>Alcanivoracaceae</taxon>
        <taxon>Alloalcanivorax</taxon>
    </lineage>
</organism>
<name>A0A9Q3YP01_9GAMM</name>
<accession>A0A9Q3YP01</accession>
<sequence length="362" mass="40186">MGRLSARRRQQGMALIIVLMLFAILAAITTEVMFRQDRFRTRTENLLEWDKRYQYAMAAEVVAVQGLIDDLDADRQEGEQLDDCVDEQWAVELPPTPYEDAILSASVQDLQGRFNLNWLVNAQGTGFERDDQARDMLQRLLEQTLPDPGKASLLANQMADWLDSNNLVDAVEGAEDAEYRLSRTPNMPAAHESELRALRDFRVADLFPDAATWGLFTALPVDTKLNVNTAPLPVLDAVLGLYAGTEGAKVVEQMRREEPIADVGTLMQQAPFADLEEAQKQQLSERLGVSSEYFQVMVDVEVAGDLSRLVSRVRRAASGGADGTRVYSRQVKPLLAPLEPACNPFYNAGDDNNNVIDSIPGT</sequence>
<dbReference type="InterPro" id="IPR049179">
    <property type="entry name" value="T2SSK_SAM-like_2nd"/>
</dbReference>
<dbReference type="Gene3D" id="3.30.1300.30">
    <property type="entry name" value="GSPII I/J protein-like"/>
    <property type="match status" value="1"/>
</dbReference>
<evidence type="ECO:0000256" key="3">
    <source>
        <dbReference type="ARBA" id="ARBA00022448"/>
    </source>
</evidence>
<keyword evidence="7" id="KW-0653">Protein transport</keyword>
<evidence type="ECO:0000256" key="1">
    <source>
        <dbReference type="ARBA" id="ARBA00004533"/>
    </source>
</evidence>
<keyword evidence="5 10" id="KW-0997">Cell inner membrane</keyword>
<dbReference type="NCBIfam" id="NF037980">
    <property type="entry name" value="T2SS_GspK"/>
    <property type="match status" value="1"/>
</dbReference>
<dbReference type="Pfam" id="PF21687">
    <property type="entry name" value="T2SSK_1st"/>
    <property type="match status" value="1"/>
</dbReference>
<evidence type="ECO:0000256" key="4">
    <source>
        <dbReference type="ARBA" id="ARBA00022475"/>
    </source>
</evidence>
<dbReference type="GO" id="GO:0009306">
    <property type="term" value="P:protein secretion"/>
    <property type="evidence" value="ECO:0007669"/>
    <property type="project" value="InterPro"/>
</dbReference>
<evidence type="ECO:0000313" key="15">
    <source>
        <dbReference type="Proteomes" id="UP001108027"/>
    </source>
</evidence>
<evidence type="ECO:0000256" key="9">
    <source>
        <dbReference type="ARBA" id="ARBA00023136"/>
    </source>
</evidence>
<comment type="subcellular location">
    <subcellularLocation>
        <location evidence="1 10">Cell inner membrane</location>
    </subcellularLocation>
</comment>
<keyword evidence="9 10" id="KW-0472">Membrane</keyword>
<dbReference type="PANTHER" id="PTHR38831">
    <property type="entry name" value="TYPE II SECRETION SYSTEM PROTEIN K"/>
    <property type="match status" value="1"/>
</dbReference>
<feature type="domain" description="T2SS protein K second SAM-like" evidence="12">
    <location>
        <begin position="225"/>
        <end position="288"/>
    </location>
</feature>
<evidence type="ECO:0000256" key="11">
    <source>
        <dbReference type="SAM" id="Phobius"/>
    </source>
</evidence>
<dbReference type="InterPro" id="IPR005628">
    <property type="entry name" value="GspK"/>
</dbReference>
<dbReference type="PANTHER" id="PTHR38831:SF1">
    <property type="entry name" value="TYPE II SECRETION SYSTEM PROTEIN K-RELATED"/>
    <property type="match status" value="1"/>
</dbReference>
<dbReference type="InterPro" id="IPR045584">
    <property type="entry name" value="Pilin-like"/>
</dbReference>
<comment type="caution">
    <text evidence="14">The sequence shown here is derived from an EMBL/GenBank/DDBJ whole genome shotgun (WGS) entry which is preliminary data.</text>
</comment>
<evidence type="ECO:0000256" key="8">
    <source>
        <dbReference type="ARBA" id="ARBA00022989"/>
    </source>
</evidence>
<comment type="similarity">
    <text evidence="2 10">Belongs to the GSP K family.</text>
</comment>
<evidence type="ECO:0000256" key="6">
    <source>
        <dbReference type="ARBA" id="ARBA00022692"/>
    </source>
</evidence>
<dbReference type="InterPro" id="IPR049031">
    <property type="entry name" value="T2SSK_SAM-like_1st"/>
</dbReference>
<keyword evidence="6 11" id="KW-0812">Transmembrane</keyword>
<dbReference type="RefSeq" id="WP_228234978.1">
    <property type="nucleotide sequence ID" value="NZ_JAJGNA010000034.1"/>
</dbReference>
<keyword evidence="4 10" id="KW-1003">Cell membrane</keyword>
<keyword evidence="8 11" id="KW-1133">Transmembrane helix</keyword>
<dbReference type="Proteomes" id="UP001108027">
    <property type="component" value="Unassembled WGS sequence"/>
</dbReference>
<evidence type="ECO:0000256" key="7">
    <source>
        <dbReference type="ARBA" id="ARBA00022927"/>
    </source>
</evidence>
<dbReference type="InterPro" id="IPR038072">
    <property type="entry name" value="GspK_central_sf"/>
</dbReference>
<evidence type="ECO:0000256" key="10">
    <source>
        <dbReference type="PIRNR" id="PIRNR002786"/>
    </source>
</evidence>
<evidence type="ECO:0000259" key="12">
    <source>
        <dbReference type="Pfam" id="PF03934"/>
    </source>
</evidence>
<dbReference type="Pfam" id="PF03934">
    <property type="entry name" value="T2SSK"/>
    <property type="match status" value="1"/>
</dbReference>
<feature type="transmembrane region" description="Helical" evidence="11">
    <location>
        <begin position="12"/>
        <end position="34"/>
    </location>
</feature>